<feature type="active site" description="Proton donor/acceptor" evidence="4">
    <location>
        <position position="135"/>
    </location>
</feature>
<evidence type="ECO:0000256" key="2">
    <source>
        <dbReference type="ARBA" id="ARBA00023239"/>
    </source>
</evidence>
<comment type="caution">
    <text evidence="6">The sequence shown here is derived from an EMBL/GenBank/DDBJ whole genome shotgun (WGS) entry which is preliminary data.</text>
</comment>
<evidence type="ECO:0000313" key="7">
    <source>
        <dbReference type="Proteomes" id="UP000664303"/>
    </source>
</evidence>
<dbReference type="PANTHER" id="PTHR12128">
    <property type="entry name" value="DIHYDRODIPICOLINATE SYNTHASE"/>
    <property type="match status" value="1"/>
</dbReference>
<dbReference type="GO" id="GO:0005829">
    <property type="term" value="C:cytosol"/>
    <property type="evidence" value="ECO:0007669"/>
    <property type="project" value="TreeGrafter"/>
</dbReference>
<dbReference type="AlphaFoldDB" id="A0A939DGG4"/>
<protein>
    <submittedName>
        <fullName evidence="6">Dihydrodipicolinate synthase family protein</fullName>
    </submittedName>
</protein>
<feature type="active site" description="Schiff-base intermediate with substrate" evidence="4">
    <location>
        <position position="164"/>
    </location>
</feature>
<evidence type="ECO:0000256" key="5">
    <source>
        <dbReference type="PIRSR" id="PIRSR001365-2"/>
    </source>
</evidence>
<keyword evidence="7" id="KW-1185">Reference proteome</keyword>
<feature type="binding site" evidence="5">
    <location>
        <position position="47"/>
    </location>
    <ligand>
        <name>pyruvate</name>
        <dbReference type="ChEBI" id="CHEBI:15361"/>
    </ligand>
</feature>
<sequence length="292" mass="31202">MNLSGIIAYPITPFSADGRGINLPVLTQSLELLLASGCHAIAPLGSTGESAYLSEDEWQQVAAHTVTTVAGRVPVVIGLSELTTEGAIGRAKFAESIGADAIMVIPVSYWKLTDQEIHAYYREIAAAVSLPIMVYNNPATSGVDMSPRLIVDMFRDIPNVQWVKESTGDIQRMHAIAELSAGELPFFNGSNPLAFEALCAGASGWCTAAPNVLGDLPRALYEYVYDGNLKAARDLFYRLLPMLRYVVAGGLPKTIKAGLELQSIAAGAPRKPLAAASDEDISELRRLLAAVQ</sequence>
<evidence type="ECO:0000256" key="3">
    <source>
        <dbReference type="PIRNR" id="PIRNR001365"/>
    </source>
</evidence>
<evidence type="ECO:0000256" key="1">
    <source>
        <dbReference type="ARBA" id="ARBA00007592"/>
    </source>
</evidence>
<dbReference type="PIRSF" id="PIRSF001365">
    <property type="entry name" value="DHDPS"/>
    <property type="match status" value="1"/>
</dbReference>
<proteinExistence type="inferred from homology"/>
<dbReference type="InterPro" id="IPR013785">
    <property type="entry name" value="Aldolase_TIM"/>
</dbReference>
<dbReference type="PANTHER" id="PTHR12128:SF66">
    <property type="entry name" value="4-HYDROXY-2-OXOGLUTARATE ALDOLASE, MITOCHONDRIAL"/>
    <property type="match status" value="1"/>
</dbReference>
<reference evidence="6" key="1">
    <citation type="submission" date="2021-02" db="EMBL/GenBank/DDBJ databases">
        <title>PHA producing bacteria isolated from coastal sediment in Guangdong, Shenzhen.</title>
        <authorList>
            <person name="Zheng W."/>
            <person name="Yu S."/>
            <person name="Huang Y."/>
        </authorList>
    </citation>
    <scope>NUCLEOTIDE SEQUENCE</scope>
    <source>
        <strain evidence="6">TN14-10</strain>
    </source>
</reference>
<name>A0A939DGG4_9GAMM</name>
<dbReference type="PRINTS" id="PR00146">
    <property type="entry name" value="DHPICSNTHASE"/>
</dbReference>
<dbReference type="SMART" id="SM01130">
    <property type="entry name" value="DHDPS"/>
    <property type="match status" value="1"/>
</dbReference>
<comment type="similarity">
    <text evidence="1 3">Belongs to the DapA family.</text>
</comment>
<evidence type="ECO:0000313" key="6">
    <source>
        <dbReference type="EMBL" id="MBN7797619.1"/>
    </source>
</evidence>
<organism evidence="6 7">
    <name type="scientific">Parahaliea mediterranea</name>
    <dbReference type="NCBI Taxonomy" id="651086"/>
    <lineage>
        <taxon>Bacteria</taxon>
        <taxon>Pseudomonadati</taxon>
        <taxon>Pseudomonadota</taxon>
        <taxon>Gammaproteobacteria</taxon>
        <taxon>Cellvibrionales</taxon>
        <taxon>Halieaceae</taxon>
        <taxon>Parahaliea</taxon>
    </lineage>
</organism>
<dbReference type="InterPro" id="IPR002220">
    <property type="entry name" value="DapA-like"/>
</dbReference>
<dbReference type="Gene3D" id="3.20.20.70">
    <property type="entry name" value="Aldolase class I"/>
    <property type="match status" value="1"/>
</dbReference>
<accession>A0A939DGG4</accession>
<dbReference type="RefSeq" id="WP_206561070.1">
    <property type="nucleotide sequence ID" value="NZ_JAFKCZ010000009.1"/>
</dbReference>
<dbReference type="CDD" id="cd00408">
    <property type="entry name" value="DHDPS-like"/>
    <property type="match status" value="1"/>
</dbReference>
<evidence type="ECO:0000256" key="4">
    <source>
        <dbReference type="PIRSR" id="PIRSR001365-1"/>
    </source>
</evidence>
<dbReference type="EMBL" id="JAFKCZ010000009">
    <property type="protein sequence ID" value="MBN7797619.1"/>
    <property type="molecule type" value="Genomic_DNA"/>
</dbReference>
<keyword evidence="2 3" id="KW-0456">Lyase</keyword>
<dbReference type="Proteomes" id="UP000664303">
    <property type="component" value="Unassembled WGS sequence"/>
</dbReference>
<dbReference type="GO" id="GO:0008840">
    <property type="term" value="F:4-hydroxy-tetrahydrodipicolinate synthase activity"/>
    <property type="evidence" value="ECO:0007669"/>
    <property type="project" value="TreeGrafter"/>
</dbReference>
<dbReference type="SUPFAM" id="SSF51569">
    <property type="entry name" value="Aldolase"/>
    <property type="match status" value="1"/>
</dbReference>
<gene>
    <name evidence="6" type="ORF">JYP50_13495</name>
</gene>
<dbReference type="Pfam" id="PF00701">
    <property type="entry name" value="DHDPS"/>
    <property type="match status" value="1"/>
</dbReference>